<feature type="transmembrane region" description="Helical" evidence="1">
    <location>
        <begin position="86"/>
        <end position="110"/>
    </location>
</feature>
<keyword evidence="3" id="KW-1185">Reference proteome</keyword>
<keyword evidence="1" id="KW-0812">Transmembrane</keyword>
<evidence type="ECO:0000313" key="3">
    <source>
        <dbReference type="Proteomes" id="UP000005307"/>
    </source>
</evidence>
<protein>
    <submittedName>
        <fullName evidence="2">Uncharacterized protein</fullName>
    </submittedName>
</protein>
<proteinExistence type="predicted"/>
<sequence length="134" mass="14953">MWMWSCPALLHKAPRDWTSLWQQLRPARTGVQRHDRLQLETCNFRHAILGLVLCGVMIVTSHAMLQTSWKHCGAIAESQTVRYIPIIDAIWLSVVSSLLAPLLGCLKALYSTIFDKSFPLASLGLHTGPSSVQS</sequence>
<evidence type="ECO:0000256" key="1">
    <source>
        <dbReference type="SAM" id="Phobius"/>
    </source>
</evidence>
<keyword evidence="1" id="KW-1133">Transmembrane helix</keyword>
<gene>
    <name evidence="2" type="ORF">OAN307_c39190</name>
</gene>
<keyword evidence="1" id="KW-0472">Membrane</keyword>
<feature type="transmembrane region" description="Helical" evidence="1">
    <location>
        <begin position="44"/>
        <end position="65"/>
    </location>
</feature>
<dbReference type="AlphaFoldDB" id="M9RG12"/>
<accession>M9RG12</accession>
<name>M9RG12_9RHOB</name>
<dbReference type="EMBL" id="CP003740">
    <property type="protein sequence ID" value="AGI69351.1"/>
    <property type="molecule type" value="Genomic_DNA"/>
</dbReference>
<organism evidence="2 3">
    <name type="scientific">Octadecabacter antarcticus 307</name>
    <dbReference type="NCBI Taxonomy" id="391626"/>
    <lineage>
        <taxon>Bacteria</taxon>
        <taxon>Pseudomonadati</taxon>
        <taxon>Pseudomonadota</taxon>
        <taxon>Alphaproteobacteria</taxon>
        <taxon>Rhodobacterales</taxon>
        <taxon>Roseobacteraceae</taxon>
        <taxon>Octadecabacter</taxon>
    </lineage>
</organism>
<dbReference type="KEGG" id="oat:OAN307_c39190"/>
<evidence type="ECO:0000313" key="2">
    <source>
        <dbReference type="EMBL" id="AGI69351.1"/>
    </source>
</evidence>
<dbReference type="Proteomes" id="UP000005307">
    <property type="component" value="Chromosome"/>
</dbReference>
<reference evidence="2 3" key="1">
    <citation type="journal article" date="2013" name="PLoS ONE">
        <title>Poles Apart: Arctic and Antarctic Octadecabacter strains Share High Genome Plasticity and a New Type of Xanthorhodopsin.</title>
        <authorList>
            <person name="Vollmers J."/>
            <person name="Voget S."/>
            <person name="Dietrich S."/>
            <person name="Gollnow K."/>
            <person name="Smits M."/>
            <person name="Meyer K."/>
            <person name="Brinkhoff T."/>
            <person name="Simon M."/>
            <person name="Daniel R."/>
        </authorList>
    </citation>
    <scope>NUCLEOTIDE SEQUENCE [LARGE SCALE GENOMIC DNA]</scope>
    <source>
        <strain evidence="2 3">307</strain>
    </source>
</reference>
<dbReference type="HOGENOM" id="CLU_1894080_0_0_5"/>